<evidence type="ECO:0000256" key="1">
    <source>
        <dbReference type="SAM" id="MobiDB-lite"/>
    </source>
</evidence>
<keyword evidence="3" id="KW-1185">Reference proteome</keyword>
<dbReference type="EMBL" id="UYSU01043927">
    <property type="protein sequence ID" value="VDM04602.1"/>
    <property type="molecule type" value="Genomic_DNA"/>
</dbReference>
<protein>
    <submittedName>
        <fullName evidence="4">DUF4485 domain-containing protein</fullName>
    </submittedName>
</protein>
<evidence type="ECO:0000313" key="4">
    <source>
        <dbReference type="WBParaSite" id="SSLN_0001889901-mRNA-1"/>
    </source>
</evidence>
<dbReference type="STRING" id="70667.A0A183TP18"/>
<reference evidence="2 3" key="2">
    <citation type="submission" date="2018-11" db="EMBL/GenBank/DDBJ databases">
        <authorList>
            <consortium name="Pathogen Informatics"/>
        </authorList>
    </citation>
    <scope>NUCLEOTIDE SEQUENCE [LARGE SCALE GENOMIC DNA]</scope>
    <source>
        <strain evidence="2 3">NST_G2</strain>
    </source>
</reference>
<organism evidence="4">
    <name type="scientific">Schistocephalus solidus</name>
    <name type="common">Tapeworm</name>
    <dbReference type="NCBI Taxonomy" id="70667"/>
    <lineage>
        <taxon>Eukaryota</taxon>
        <taxon>Metazoa</taxon>
        <taxon>Spiralia</taxon>
        <taxon>Lophotrochozoa</taxon>
        <taxon>Platyhelminthes</taxon>
        <taxon>Cestoda</taxon>
        <taxon>Eucestoda</taxon>
        <taxon>Diphyllobothriidea</taxon>
        <taxon>Diphyllobothriidae</taxon>
        <taxon>Schistocephalus</taxon>
    </lineage>
</organism>
<proteinExistence type="predicted"/>
<name>A0A183TP18_SCHSO</name>
<dbReference type="AlphaFoldDB" id="A0A183TP18"/>
<reference evidence="4" key="1">
    <citation type="submission" date="2016-06" db="UniProtKB">
        <authorList>
            <consortium name="WormBaseParasite"/>
        </authorList>
    </citation>
    <scope>IDENTIFICATION</scope>
</reference>
<feature type="compositionally biased region" description="Low complexity" evidence="1">
    <location>
        <begin position="196"/>
        <end position="211"/>
    </location>
</feature>
<evidence type="ECO:0000313" key="3">
    <source>
        <dbReference type="Proteomes" id="UP000275846"/>
    </source>
</evidence>
<feature type="region of interest" description="Disordered" evidence="1">
    <location>
        <begin position="140"/>
        <end position="285"/>
    </location>
</feature>
<sequence>MEEEEEVLKSQEDGLKSDFQDLKAQIEENELIHGIPSKGMSASESLLARNDNCLEDIEYEDYLIYWKHMIVKLQSQTYFKQIIALLKWFPYGHREGFKQDLSQRPQHLAHYDDDGGITEMLNRVIEKGPATLRAAMANGLSTSTSEDGGGSADRAGKDQVDLESMRADSEAIPAPIGAAVAASTDVRDSDTDDDIAGGTSAALSGSDSGGAVRSGSTIDSAPSRGPSEEVEPQEANAAAGGGSSQDGGMPTVTDTAEGGAASAEASETKQKVTNEGHRGEKRSLISGGGIAVGTIDQAFRFTEHTPQPPGIFMANLAGSGMPLPPTTKNIQYAACGGGLVTNERYHGLPLHTNDIENLRPHLVIFAKAYGIQMGGSERWGFDSYMHAVKKPANWLPYVKLRPKRNADLVKSQMELRSAGNIDEILRASAAFLKVKQPEVS</sequence>
<dbReference type="Proteomes" id="UP000275846">
    <property type="component" value="Unassembled WGS sequence"/>
</dbReference>
<accession>A0A183TP18</accession>
<feature type="compositionally biased region" description="Low complexity" evidence="1">
    <location>
        <begin position="171"/>
        <end position="184"/>
    </location>
</feature>
<dbReference type="OrthoDB" id="6278117at2759"/>
<evidence type="ECO:0000313" key="2">
    <source>
        <dbReference type="EMBL" id="VDM04602.1"/>
    </source>
</evidence>
<feature type="compositionally biased region" description="Low complexity" evidence="1">
    <location>
        <begin position="256"/>
        <end position="265"/>
    </location>
</feature>
<gene>
    <name evidence="2" type="ORF">SSLN_LOCUS18216</name>
</gene>
<feature type="compositionally biased region" description="Basic and acidic residues" evidence="1">
    <location>
        <begin position="266"/>
        <end position="283"/>
    </location>
</feature>
<feature type="compositionally biased region" description="Basic and acidic residues" evidence="1">
    <location>
        <begin position="154"/>
        <end position="169"/>
    </location>
</feature>
<dbReference type="WBParaSite" id="SSLN_0001889901-mRNA-1">
    <property type="protein sequence ID" value="SSLN_0001889901-mRNA-1"/>
    <property type="gene ID" value="SSLN_0001889901"/>
</dbReference>